<organism evidence="8 9">
    <name type="scientific">Clostridium estertheticum</name>
    <dbReference type="NCBI Taxonomy" id="238834"/>
    <lineage>
        <taxon>Bacteria</taxon>
        <taxon>Bacillati</taxon>
        <taxon>Bacillota</taxon>
        <taxon>Clostridia</taxon>
        <taxon>Eubacteriales</taxon>
        <taxon>Clostridiaceae</taxon>
        <taxon>Clostridium</taxon>
    </lineage>
</organism>
<comment type="caution">
    <text evidence="8">The sequence shown here is derived from an EMBL/GenBank/DDBJ whole genome shotgun (WGS) entry which is preliminary data.</text>
</comment>
<dbReference type="EMBL" id="SPSF01000044">
    <property type="protein sequence ID" value="MPQ64310.1"/>
    <property type="molecule type" value="Genomic_DNA"/>
</dbReference>
<sequence length="686" mass="77969">MVRLMTLNAIVRKLFKNNIKQYALFISSIIFAVAMIGGYGILQFSPTVTKVLMDGGSTQQITLSMFAFTLIGTFIFVIYAYSLFIRYKSREIGVFISLGIRRNNVCKIVIKELNIIFLTATLLGLLFSILISWLSWTALTLFVKTEETVFSVGWTGIAIAILFSALCMIITRVLISRYIKKIDIIKILKAEEQVENIKGDSFILGLIGIVMIPVGIILCTSSTKLYFLIASLVGLYLLIVQITSIGVLFKKTSPNYYYKNIVFFNLMRSKGKQYILPLFVSTILIGVGIFGVAFSSVPMISGILSTIYVDPYDYMVKLGFQQGSFNESDIKKLAIDNNVKIKDFKEFDTIILGEYLKKYNEWGPINFVSEETVYNLTGKKFDIDPGSYVTIISADENSDSSKYHSQPIGPITLLNPTTKKELTLNNKGIKFIDKIMNSDSMFDRKSFCVMDTALFNKLHNEMKKEYIFKTYIFNTLNWRETGVFSNALFNSIIKFSGGKWCPNYSTGVIFDRIRAQRPNEPVNYEYKEYKETSSEANRDWEFTPYSRYHIINSGIFDFAVYLLLTLYISIIAIVSAIMSIGLKILNTMWQDKSVYKNITFLGVRKTKIKSIISKQVALIYFVPVTLGTIITLFLFKSIMNAEFRAFSNVSFLFACGLSLLVVLIQVGLFFVIRKQAIKECVKFIDV</sequence>
<dbReference type="InterPro" id="IPR052536">
    <property type="entry name" value="ABC-4_Integral_Memb_Prot"/>
</dbReference>
<feature type="transmembrane region" description="Helical" evidence="6">
    <location>
        <begin position="156"/>
        <end position="179"/>
    </location>
</feature>
<reference evidence="8 9" key="1">
    <citation type="journal article" date="2019" name="Lett. Appl. Microbiol.">
        <title>A case of 'blown pack' spoilage of vacuum-packaged pork likely associated with Clostridium estertheticum in Canada.</title>
        <authorList>
            <person name="Zhang P."/>
            <person name="Ward P."/>
            <person name="McMullen L.M."/>
            <person name="Yang X."/>
        </authorList>
    </citation>
    <scope>NUCLEOTIDE SEQUENCE [LARGE SCALE GENOMIC DNA]</scope>
    <source>
        <strain evidence="8 9">MA19</strain>
    </source>
</reference>
<evidence type="ECO:0000259" key="7">
    <source>
        <dbReference type="Pfam" id="PF02687"/>
    </source>
</evidence>
<dbReference type="InterPro" id="IPR003838">
    <property type="entry name" value="ABC3_permease_C"/>
</dbReference>
<evidence type="ECO:0000256" key="6">
    <source>
        <dbReference type="SAM" id="Phobius"/>
    </source>
</evidence>
<gene>
    <name evidence="8" type="ORF">E4V82_19655</name>
</gene>
<feature type="transmembrane region" description="Helical" evidence="6">
    <location>
        <begin position="21"/>
        <end position="41"/>
    </location>
</feature>
<name>A0A5N7ITT1_9CLOT</name>
<dbReference type="PANTHER" id="PTHR46795">
    <property type="entry name" value="ABC TRANSPORTER PERMEASE-RELATED-RELATED"/>
    <property type="match status" value="1"/>
</dbReference>
<dbReference type="RefSeq" id="WP_152753598.1">
    <property type="nucleotide sequence ID" value="NZ_SPSE01000045.1"/>
</dbReference>
<evidence type="ECO:0000256" key="2">
    <source>
        <dbReference type="ARBA" id="ARBA00022475"/>
    </source>
</evidence>
<feature type="transmembrane region" description="Helical" evidence="6">
    <location>
        <begin position="651"/>
        <end position="672"/>
    </location>
</feature>
<accession>A0A5N7ITT1</accession>
<dbReference type="Proteomes" id="UP000342249">
    <property type="component" value="Unassembled WGS sequence"/>
</dbReference>
<evidence type="ECO:0000256" key="4">
    <source>
        <dbReference type="ARBA" id="ARBA00022989"/>
    </source>
</evidence>
<proteinExistence type="predicted"/>
<feature type="transmembrane region" description="Helical" evidence="6">
    <location>
        <begin position="617"/>
        <end position="639"/>
    </location>
</feature>
<feature type="transmembrane region" description="Helical" evidence="6">
    <location>
        <begin position="61"/>
        <end position="81"/>
    </location>
</feature>
<evidence type="ECO:0000256" key="5">
    <source>
        <dbReference type="ARBA" id="ARBA00023136"/>
    </source>
</evidence>
<evidence type="ECO:0000256" key="1">
    <source>
        <dbReference type="ARBA" id="ARBA00004651"/>
    </source>
</evidence>
<keyword evidence="4 6" id="KW-1133">Transmembrane helix</keyword>
<dbReference type="GO" id="GO:0005886">
    <property type="term" value="C:plasma membrane"/>
    <property type="evidence" value="ECO:0007669"/>
    <property type="project" value="UniProtKB-SubCell"/>
</dbReference>
<keyword evidence="3 6" id="KW-0812">Transmembrane</keyword>
<feature type="transmembrane region" description="Helical" evidence="6">
    <location>
        <begin position="225"/>
        <end position="249"/>
    </location>
</feature>
<feature type="transmembrane region" description="Helical" evidence="6">
    <location>
        <begin position="200"/>
        <end position="219"/>
    </location>
</feature>
<dbReference type="AlphaFoldDB" id="A0A5N7ITT1"/>
<comment type="subcellular location">
    <subcellularLocation>
        <location evidence="1">Cell membrane</location>
        <topology evidence="1">Multi-pass membrane protein</topology>
    </subcellularLocation>
</comment>
<feature type="transmembrane region" description="Helical" evidence="6">
    <location>
        <begin position="558"/>
        <end position="582"/>
    </location>
</feature>
<keyword evidence="5 6" id="KW-0472">Membrane</keyword>
<feature type="transmembrane region" description="Helical" evidence="6">
    <location>
        <begin position="115"/>
        <end position="136"/>
    </location>
</feature>
<evidence type="ECO:0000313" key="8">
    <source>
        <dbReference type="EMBL" id="MPQ64310.1"/>
    </source>
</evidence>
<evidence type="ECO:0000256" key="3">
    <source>
        <dbReference type="ARBA" id="ARBA00022692"/>
    </source>
</evidence>
<evidence type="ECO:0000313" key="9">
    <source>
        <dbReference type="Proteomes" id="UP000342249"/>
    </source>
</evidence>
<feature type="transmembrane region" description="Helical" evidence="6">
    <location>
        <begin position="274"/>
        <end position="294"/>
    </location>
</feature>
<keyword evidence="2" id="KW-1003">Cell membrane</keyword>
<protein>
    <submittedName>
        <fullName evidence="8">ABC transporter permease</fullName>
    </submittedName>
</protein>
<feature type="domain" description="ABC3 transporter permease C-terminal" evidence="7">
    <location>
        <begin position="64"/>
        <end position="183"/>
    </location>
</feature>
<dbReference type="Pfam" id="PF02687">
    <property type="entry name" value="FtsX"/>
    <property type="match status" value="1"/>
</dbReference>
<dbReference type="PANTHER" id="PTHR46795:SF3">
    <property type="entry name" value="ABC TRANSPORTER PERMEASE"/>
    <property type="match status" value="1"/>
</dbReference>